<dbReference type="HOGENOM" id="CLU_2560002_0_0_1"/>
<dbReference type="GeneID" id="8441375"/>
<protein>
    <submittedName>
        <fullName evidence="2">Uncharacterized protein</fullName>
    </submittedName>
</protein>
<dbReference type="VEuPathDB" id="FungiDB:UREG_00154"/>
<evidence type="ECO:0000313" key="3">
    <source>
        <dbReference type="Proteomes" id="UP000002058"/>
    </source>
</evidence>
<organism evidence="2 3">
    <name type="scientific">Uncinocarpus reesii (strain UAMH 1704)</name>
    <dbReference type="NCBI Taxonomy" id="336963"/>
    <lineage>
        <taxon>Eukaryota</taxon>
        <taxon>Fungi</taxon>
        <taxon>Dikarya</taxon>
        <taxon>Ascomycota</taxon>
        <taxon>Pezizomycotina</taxon>
        <taxon>Eurotiomycetes</taxon>
        <taxon>Eurotiomycetidae</taxon>
        <taxon>Onygenales</taxon>
        <taxon>Onygenaceae</taxon>
        <taxon>Uncinocarpus</taxon>
    </lineage>
</organism>
<dbReference type="Proteomes" id="UP000002058">
    <property type="component" value="Unassembled WGS sequence"/>
</dbReference>
<keyword evidence="3" id="KW-1185">Reference proteome</keyword>
<reference evidence="3" key="1">
    <citation type="journal article" date="2009" name="Genome Res.">
        <title>Comparative genomic analyses of the human fungal pathogens Coccidioides and their relatives.</title>
        <authorList>
            <person name="Sharpton T.J."/>
            <person name="Stajich J.E."/>
            <person name="Rounsley S.D."/>
            <person name="Gardner M.J."/>
            <person name="Wortman J.R."/>
            <person name="Jordar V.S."/>
            <person name="Maiti R."/>
            <person name="Kodira C.D."/>
            <person name="Neafsey D.E."/>
            <person name="Zeng Q."/>
            <person name="Hung C.-Y."/>
            <person name="McMahan C."/>
            <person name="Muszewska A."/>
            <person name="Grynberg M."/>
            <person name="Mandel M.A."/>
            <person name="Kellner E.M."/>
            <person name="Barker B.M."/>
            <person name="Galgiani J.N."/>
            <person name="Orbach M.J."/>
            <person name="Kirkland T.N."/>
            <person name="Cole G.T."/>
            <person name="Henn M.R."/>
            <person name="Birren B.W."/>
            <person name="Taylor J.W."/>
        </authorList>
    </citation>
    <scope>NUCLEOTIDE SEQUENCE [LARGE SCALE GENOMIC DNA]</scope>
    <source>
        <strain evidence="3">UAMH 1704</strain>
    </source>
</reference>
<dbReference type="EMBL" id="CH476615">
    <property type="protein sequence ID" value="EEP75308.1"/>
    <property type="molecule type" value="Genomic_DNA"/>
</dbReference>
<gene>
    <name evidence="2" type="ORF">UREG_00154</name>
</gene>
<feature type="compositionally biased region" description="Low complexity" evidence="1">
    <location>
        <begin position="55"/>
        <end position="65"/>
    </location>
</feature>
<dbReference type="AlphaFoldDB" id="C4JKT9"/>
<feature type="compositionally biased region" description="Low complexity" evidence="1">
    <location>
        <begin position="31"/>
        <end position="44"/>
    </location>
</feature>
<feature type="region of interest" description="Disordered" evidence="1">
    <location>
        <begin position="1"/>
        <end position="65"/>
    </location>
</feature>
<name>C4JKT9_UNCRE</name>
<sequence length="82" mass="8703">MGNVAVDLEDESSSHVREDSSEENDGDVTMSSNNLLIPSPSPSSDTNAEDEQNDGDSLSSLSSSGIPEEQRFAVVICKNLCL</sequence>
<dbReference type="RefSeq" id="XP_002540641.1">
    <property type="nucleotide sequence ID" value="XM_002540595.1"/>
</dbReference>
<proteinExistence type="predicted"/>
<accession>C4JKT9</accession>
<evidence type="ECO:0000256" key="1">
    <source>
        <dbReference type="SAM" id="MobiDB-lite"/>
    </source>
</evidence>
<evidence type="ECO:0000313" key="2">
    <source>
        <dbReference type="EMBL" id="EEP75308.1"/>
    </source>
</evidence>
<dbReference type="KEGG" id="ure:UREG_00154"/>
<dbReference type="InParanoid" id="C4JKT9"/>